<sequence length="133" mass="13631">MDKVHGLPLGENCVTSSPVVVLCGVGAALVPIIGTIPGGVRKVKSVNSLVEALGLSAQHHIIAAACSRRGCGRPTKGTCLVEAGGDVVNASLTDSDIQTIKISETTLILSSSISPEIANELPRAIMLATVHRK</sequence>
<protein>
    <submittedName>
        <fullName evidence="1">Uncharacterized protein</fullName>
    </submittedName>
</protein>
<gene>
    <name evidence="1" type="ORF">V6N12_024400</name>
</gene>
<proteinExistence type="predicted"/>
<evidence type="ECO:0000313" key="2">
    <source>
        <dbReference type="Proteomes" id="UP001472677"/>
    </source>
</evidence>
<comment type="caution">
    <text evidence="1">The sequence shown here is derived from an EMBL/GenBank/DDBJ whole genome shotgun (WGS) entry which is preliminary data.</text>
</comment>
<dbReference type="EMBL" id="JBBPBM010000004">
    <property type="protein sequence ID" value="KAK8590014.1"/>
    <property type="molecule type" value="Genomic_DNA"/>
</dbReference>
<organism evidence="1 2">
    <name type="scientific">Hibiscus sabdariffa</name>
    <name type="common">roselle</name>
    <dbReference type="NCBI Taxonomy" id="183260"/>
    <lineage>
        <taxon>Eukaryota</taxon>
        <taxon>Viridiplantae</taxon>
        <taxon>Streptophyta</taxon>
        <taxon>Embryophyta</taxon>
        <taxon>Tracheophyta</taxon>
        <taxon>Spermatophyta</taxon>
        <taxon>Magnoliopsida</taxon>
        <taxon>eudicotyledons</taxon>
        <taxon>Gunneridae</taxon>
        <taxon>Pentapetalae</taxon>
        <taxon>rosids</taxon>
        <taxon>malvids</taxon>
        <taxon>Malvales</taxon>
        <taxon>Malvaceae</taxon>
        <taxon>Malvoideae</taxon>
        <taxon>Hibiscus</taxon>
    </lineage>
</organism>
<dbReference type="Proteomes" id="UP001472677">
    <property type="component" value="Unassembled WGS sequence"/>
</dbReference>
<accession>A0ABR2G0H1</accession>
<evidence type="ECO:0000313" key="1">
    <source>
        <dbReference type="EMBL" id="KAK8590014.1"/>
    </source>
</evidence>
<reference evidence="1 2" key="1">
    <citation type="journal article" date="2024" name="G3 (Bethesda)">
        <title>Genome assembly of Hibiscus sabdariffa L. provides insights into metabolisms of medicinal natural products.</title>
        <authorList>
            <person name="Kim T."/>
        </authorList>
    </citation>
    <scope>NUCLEOTIDE SEQUENCE [LARGE SCALE GENOMIC DNA]</scope>
    <source>
        <strain evidence="1">TK-2024</strain>
        <tissue evidence="1">Old leaves</tissue>
    </source>
</reference>
<name>A0ABR2G0H1_9ROSI</name>
<keyword evidence="2" id="KW-1185">Reference proteome</keyword>